<reference evidence="15 16" key="1">
    <citation type="journal article" date="2016" name="Nat. Commun.">
        <title>Thousands of microbial genomes shed light on interconnected biogeochemical processes in an aquifer system.</title>
        <authorList>
            <person name="Anantharaman K."/>
            <person name="Brown C.T."/>
            <person name="Hug L.A."/>
            <person name="Sharon I."/>
            <person name="Castelle C.J."/>
            <person name="Probst A.J."/>
            <person name="Thomas B.C."/>
            <person name="Singh A."/>
            <person name="Wilkins M.J."/>
            <person name="Karaoz U."/>
            <person name="Brodie E.L."/>
            <person name="Williams K.H."/>
            <person name="Hubbard S.S."/>
            <person name="Banfield J.F."/>
        </authorList>
    </citation>
    <scope>NUCLEOTIDE SEQUENCE [LARGE SCALE GENOMIC DNA]</scope>
</reference>
<comment type="caution">
    <text evidence="15">The sequence shown here is derived from an EMBL/GenBank/DDBJ whole genome shotgun (WGS) entry which is preliminary data.</text>
</comment>
<dbReference type="STRING" id="1817867.A3F83_11360"/>
<feature type="transmembrane region" description="Helical" evidence="13">
    <location>
        <begin position="177"/>
        <end position="197"/>
    </location>
</feature>
<evidence type="ECO:0000256" key="3">
    <source>
        <dbReference type="ARBA" id="ARBA00007931"/>
    </source>
</evidence>
<evidence type="ECO:0000256" key="9">
    <source>
        <dbReference type="ARBA" id="ARBA00022833"/>
    </source>
</evidence>
<protein>
    <recommendedName>
        <fullName evidence="14">Peptidase M50 domain-containing protein</fullName>
    </recommendedName>
</protein>
<evidence type="ECO:0000256" key="5">
    <source>
        <dbReference type="ARBA" id="ARBA00022670"/>
    </source>
</evidence>
<dbReference type="GO" id="GO:0046872">
    <property type="term" value="F:metal ion binding"/>
    <property type="evidence" value="ECO:0007669"/>
    <property type="project" value="UniProtKB-KW"/>
</dbReference>
<evidence type="ECO:0000256" key="10">
    <source>
        <dbReference type="ARBA" id="ARBA00022989"/>
    </source>
</evidence>
<feature type="transmembrane region" description="Helical" evidence="13">
    <location>
        <begin position="50"/>
        <end position="70"/>
    </location>
</feature>
<dbReference type="InterPro" id="IPR052348">
    <property type="entry name" value="Metallopeptidase_M50B"/>
</dbReference>
<comment type="cofactor">
    <cofactor evidence="1">
        <name>Zn(2+)</name>
        <dbReference type="ChEBI" id="CHEBI:29105"/>
    </cofactor>
</comment>
<keyword evidence="10 13" id="KW-1133">Transmembrane helix</keyword>
<evidence type="ECO:0000256" key="7">
    <source>
        <dbReference type="ARBA" id="ARBA00022723"/>
    </source>
</evidence>
<comment type="subcellular location">
    <subcellularLocation>
        <location evidence="2">Cell membrane</location>
        <topology evidence="2">Multi-pass membrane protein</topology>
    </subcellularLocation>
</comment>
<dbReference type="GO" id="GO:0005886">
    <property type="term" value="C:plasma membrane"/>
    <property type="evidence" value="ECO:0007669"/>
    <property type="project" value="UniProtKB-SubCell"/>
</dbReference>
<dbReference type="CDD" id="cd06158">
    <property type="entry name" value="S2P-M50_like_1"/>
    <property type="match status" value="1"/>
</dbReference>
<evidence type="ECO:0000256" key="4">
    <source>
        <dbReference type="ARBA" id="ARBA00022475"/>
    </source>
</evidence>
<dbReference type="PANTHER" id="PTHR35864:SF1">
    <property type="entry name" value="ZINC METALLOPROTEASE YWHC-RELATED"/>
    <property type="match status" value="1"/>
</dbReference>
<feature type="transmembrane region" description="Helical" evidence="13">
    <location>
        <begin position="90"/>
        <end position="117"/>
    </location>
</feature>
<feature type="domain" description="Peptidase M50" evidence="14">
    <location>
        <begin position="128"/>
        <end position="170"/>
    </location>
</feature>
<dbReference type="GO" id="GO:0008237">
    <property type="term" value="F:metallopeptidase activity"/>
    <property type="evidence" value="ECO:0007669"/>
    <property type="project" value="UniProtKB-KW"/>
</dbReference>
<dbReference type="Pfam" id="PF02163">
    <property type="entry name" value="Peptidase_M50"/>
    <property type="match status" value="1"/>
</dbReference>
<proteinExistence type="inferred from homology"/>
<gene>
    <name evidence="15" type="ORF">A3F83_11360</name>
</gene>
<dbReference type="InterPro" id="IPR008915">
    <property type="entry name" value="Peptidase_M50"/>
</dbReference>
<evidence type="ECO:0000256" key="13">
    <source>
        <dbReference type="SAM" id="Phobius"/>
    </source>
</evidence>
<dbReference type="GO" id="GO:0006508">
    <property type="term" value="P:proteolysis"/>
    <property type="evidence" value="ECO:0007669"/>
    <property type="project" value="UniProtKB-KW"/>
</dbReference>
<keyword evidence="4" id="KW-1003">Cell membrane</keyword>
<keyword evidence="9" id="KW-0862">Zinc</keyword>
<dbReference type="AlphaFoldDB" id="A0A1F5YNE2"/>
<sequence length="220" mass="24573">MEQWLVVLPVLLLSVVVHECAHGVAAEWAGDPTARLLGRITLNPIPHIDPVGSILVPVLLIVTHSTFFFAWAKPVPVNPLNFRKPRRDDIIVSVAGPVSNLLLALIFTLGLLAVVAFLPHGSQLDFWQGNYFQLFKYGIWINLILAFFNLIPIPPLDGSHILGNLLPREAARSYERLRPYGFIILLVAIYFNLLSIFFLPARLLFTTLMKFVLAISSAIM</sequence>
<name>A0A1F5YNE2_9BACT</name>
<keyword evidence="8" id="KW-0378">Hydrolase</keyword>
<accession>A0A1F5YNE2</accession>
<dbReference type="InterPro" id="IPR044537">
    <property type="entry name" value="Rip2-like"/>
</dbReference>
<evidence type="ECO:0000256" key="11">
    <source>
        <dbReference type="ARBA" id="ARBA00023049"/>
    </source>
</evidence>
<feature type="transmembrane region" description="Helical" evidence="13">
    <location>
        <begin position="137"/>
        <end position="156"/>
    </location>
</feature>
<evidence type="ECO:0000259" key="14">
    <source>
        <dbReference type="Pfam" id="PF02163"/>
    </source>
</evidence>
<dbReference type="Proteomes" id="UP000179129">
    <property type="component" value="Unassembled WGS sequence"/>
</dbReference>
<evidence type="ECO:0000313" key="15">
    <source>
        <dbReference type="EMBL" id="OGG01553.1"/>
    </source>
</evidence>
<comment type="similarity">
    <text evidence="3">Belongs to the peptidase M50B family.</text>
</comment>
<keyword evidence="7" id="KW-0479">Metal-binding</keyword>
<keyword evidence="5" id="KW-0645">Protease</keyword>
<evidence type="ECO:0000313" key="16">
    <source>
        <dbReference type="Proteomes" id="UP000179129"/>
    </source>
</evidence>
<evidence type="ECO:0000256" key="1">
    <source>
        <dbReference type="ARBA" id="ARBA00001947"/>
    </source>
</evidence>
<keyword evidence="6 13" id="KW-0812">Transmembrane</keyword>
<dbReference type="EMBL" id="MFIX01000207">
    <property type="protein sequence ID" value="OGG01553.1"/>
    <property type="molecule type" value="Genomic_DNA"/>
</dbReference>
<organism evidence="15 16">
    <name type="scientific">Candidatus Glassbacteria bacterium RIFCSPLOWO2_12_FULL_58_11</name>
    <dbReference type="NCBI Taxonomy" id="1817867"/>
    <lineage>
        <taxon>Bacteria</taxon>
        <taxon>Candidatus Glassiibacteriota</taxon>
    </lineage>
</organism>
<evidence type="ECO:0000256" key="8">
    <source>
        <dbReference type="ARBA" id="ARBA00022801"/>
    </source>
</evidence>
<evidence type="ECO:0000256" key="6">
    <source>
        <dbReference type="ARBA" id="ARBA00022692"/>
    </source>
</evidence>
<keyword evidence="11" id="KW-0482">Metalloprotease</keyword>
<evidence type="ECO:0000256" key="12">
    <source>
        <dbReference type="ARBA" id="ARBA00023136"/>
    </source>
</evidence>
<keyword evidence="12 13" id="KW-0472">Membrane</keyword>
<dbReference type="PANTHER" id="PTHR35864">
    <property type="entry name" value="ZINC METALLOPROTEASE MJ0611-RELATED"/>
    <property type="match status" value="1"/>
</dbReference>
<evidence type="ECO:0000256" key="2">
    <source>
        <dbReference type="ARBA" id="ARBA00004651"/>
    </source>
</evidence>